<reference evidence="3 4" key="1">
    <citation type="submission" date="2016-10" db="EMBL/GenBank/DDBJ databases">
        <authorList>
            <person name="de Groot N.N."/>
        </authorList>
    </citation>
    <scope>NUCLEOTIDE SEQUENCE [LARGE SCALE GENOMIC DNA]</scope>
    <source>
        <strain evidence="3 4">CGMCC 1.7659</strain>
    </source>
</reference>
<dbReference type="CDD" id="cd03801">
    <property type="entry name" value="GT4_PimA-like"/>
    <property type="match status" value="1"/>
</dbReference>
<evidence type="ECO:0000256" key="1">
    <source>
        <dbReference type="ARBA" id="ARBA00022679"/>
    </source>
</evidence>
<dbReference type="AlphaFoldDB" id="A0A1I4VKQ6"/>
<evidence type="ECO:0000259" key="2">
    <source>
        <dbReference type="Pfam" id="PF00534"/>
    </source>
</evidence>
<sequence>MRPRIAIVVPRCHARLVGGAEALGWQYAQLLAVDHEVEVLTSAAFDYTKWDNDLEPGSEQREGITIRRFRVARGRTPYFHALHRTMLDAFEKMQASPASGQAPRYGWPEALEEEFIRAQGPNCPDLTAHLSIHGDAYAAIFFLPYLYPLALDGIRALRHRRWALIPALHDEPPAYLQTFAQMARAAPRILWNTPAEQRLGARLWGVHGGNVVAMTVATDRVEPARETRPYLLYCGRIDVSKGCGQLLEGFEAFKVAHPDSDLELVLTGNDVLGVGKRKDVRYLGFVEEQRKFELMAGAAAFVQPSPYESLSIVLLEAMAQGAPAIVNAQCEVLVDHVEASGSGLAYRGTGALVDAIGQVLALDPATRSDWSVKSREYVLAHYSRDQVKARLDAEVRALAAA</sequence>
<dbReference type="GO" id="GO:0009103">
    <property type="term" value="P:lipopolysaccharide biosynthetic process"/>
    <property type="evidence" value="ECO:0007669"/>
    <property type="project" value="TreeGrafter"/>
</dbReference>
<accession>A0A1I4VKQ6</accession>
<dbReference type="Gene3D" id="3.40.50.2000">
    <property type="entry name" value="Glycogen Phosphorylase B"/>
    <property type="match status" value="1"/>
</dbReference>
<dbReference type="Proteomes" id="UP000198575">
    <property type="component" value="Unassembled WGS sequence"/>
</dbReference>
<dbReference type="STRING" id="578942.SAMN05216289_102196"/>
<evidence type="ECO:0000313" key="4">
    <source>
        <dbReference type="Proteomes" id="UP000198575"/>
    </source>
</evidence>
<keyword evidence="4" id="KW-1185">Reference proteome</keyword>
<dbReference type="RefSeq" id="WP_092404475.1">
    <property type="nucleotide sequence ID" value="NZ_FOVF01000002.1"/>
</dbReference>
<keyword evidence="1 3" id="KW-0808">Transferase</keyword>
<dbReference type="PANTHER" id="PTHR46401:SF2">
    <property type="entry name" value="GLYCOSYLTRANSFERASE WBBK-RELATED"/>
    <property type="match status" value="1"/>
</dbReference>
<dbReference type="OrthoDB" id="9802525at2"/>
<dbReference type="PANTHER" id="PTHR46401">
    <property type="entry name" value="GLYCOSYLTRANSFERASE WBBK-RELATED"/>
    <property type="match status" value="1"/>
</dbReference>
<name>A0A1I4VKQ6_9GAMM</name>
<organism evidence="3 4">
    <name type="scientific">Dokdonella immobilis</name>
    <dbReference type="NCBI Taxonomy" id="578942"/>
    <lineage>
        <taxon>Bacteria</taxon>
        <taxon>Pseudomonadati</taxon>
        <taxon>Pseudomonadota</taxon>
        <taxon>Gammaproteobacteria</taxon>
        <taxon>Lysobacterales</taxon>
        <taxon>Rhodanobacteraceae</taxon>
        <taxon>Dokdonella</taxon>
    </lineage>
</organism>
<dbReference type="EMBL" id="FOVF01000002">
    <property type="protein sequence ID" value="SFN01864.1"/>
    <property type="molecule type" value="Genomic_DNA"/>
</dbReference>
<dbReference type="Pfam" id="PF00534">
    <property type="entry name" value="Glycos_transf_1"/>
    <property type="match status" value="1"/>
</dbReference>
<dbReference type="SUPFAM" id="SSF53756">
    <property type="entry name" value="UDP-Glycosyltransferase/glycogen phosphorylase"/>
    <property type="match status" value="1"/>
</dbReference>
<dbReference type="GO" id="GO:0016757">
    <property type="term" value="F:glycosyltransferase activity"/>
    <property type="evidence" value="ECO:0007669"/>
    <property type="project" value="InterPro"/>
</dbReference>
<feature type="domain" description="Glycosyl transferase family 1" evidence="2">
    <location>
        <begin position="220"/>
        <end position="375"/>
    </location>
</feature>
<protein>
    <submittedName>
        <fullName evidence="3">Glycosyltransferase involved in cell wall bisynthesis</fullName>
    </submittedName>
</protein>
<dbReference type="InterPro" id="IPR001296">
    <property type="entry name" value="Glyco_trans_1"/>
</dbReference>
<gene>
    <name evidence="3" type="ORF">SAMN05216289_102196</name>
</gene>
<proteinExistence type="predicted"/>
<evidence type="ECO:0000313" key="3">
    <source>
        <dbReference type="EMBL" id="SFN01864.1"/>
    </source>
</evidence>